<dbReference type="Proteomes" id="UP000688137">
    <property type="component" value="Unassembled WGS sequence"/>
</dbReference>
<comment type="caution">
    <text evidence="1">The sequence shown here is derived from an EMBL/GenBank/DDBJ whole genome shotgun (WGS) entry which is preliminary data.</text>
</comment>
<organism evidence="1 2">
    <name type="scientific">Paramecium primaurelia</name>
    <dbReference type="NCBI Taxonomy" id="5886"/>
    <lineage>
        <taxon>Eukaryota</taxon>
        <taxon>Sar</taxon>
        <taxon>Alveolata</taxon>
        <taxon>Ciliophora</taxon>
        <taxon>Intramacronucleata</taxon>
        <taxon>Oligohymenophorea</taxon>
        <taxon>Peniculida</taxon>
        <taxon>Parameciidae</taxon>
        <taxon>Paramecium</taxon>
    </lineage>
</organism>
<dbReference type="EMBL" id="CAJJDM010000014">
    <property type="protein sequence ID" value="CAD8051889.1"/>
    <property type="molecule type" value="Genomic_DNA"/>
</dbReference>
<keyword evidence="2" id="KW-1185">Reference proteome</keyword>
<sequence length="74" mass="8557">MALLVDQKNVMIQIPFNLMDAINVKLNVNHNVQDVKEDIVLNVLLLDGFQILIQDYVLNHVEINIMLEMNNVKK</sequence>
<proteinExistence type="predicted"/>
<evidence type="ECO:0000313" key="1">
    <source>
        <dbReference type="EMBL" id="CAD8051889.1"/>
    </source>
</evidence>
<reference evidence="1" key="1">
    <citation type="submission" date="2021-01" db="EMBL/GenBank/DDBJ databases">
        <authorList>
            <consortium name="Genoscope - CEA"/>
            <person name="William W."/>
        </authorList>
    </citation>
    <scope>NUCLEOTIDE SEQUENCE</scope>
</reference>
<protein>
    <submittedName>
        <fullName evidence="1">Uncharacterized protein</fullName>
    </submittedName>
</protein>
<gene>
    <name evidence="1" type="ORF">PPRIM_AZ9-3.1.T0180383</name>
</gene>
<evidence type="ECO:0000313" key="2">
    <source>
        <dbReference type="Proteomes" id="UP000688137"/>
    </source>
</evidence>
<dbReference type="AlphaFoldDB" id="A0A8S1K9T3"/>
<name>A0A8S1K9T3_PARPR</name>
<accession>A0A8S1K9T3</accession>